<name>A0ABQ8T6P8_PERAM</name>
<protein>
    <recommendedName>
        <fullName evidence="3">Per a allergen</fullName>
    </recommendedName>
</protein>
<organism evidence="1 2">
    <name type="scientific">Periplaneta americana</name>
    <name type="common">American cockroach</name>
    <name type="synonym">Blatta americana</name>
    <dbReference type="NCBI Taxonomy" id="6978"/>
    <lineage>
        <taxon>Eukaryota</taxon>
        <taxon>Metazoa</taxon>
        <taxon>Ecdysozoa</taxon>
        <taxon>Arthropoda</taxon>
        <taxon>Hexapoda</taxon>
        <taxon>Insecta</taxon>
        <taxon>Pterygota</taxon>
        <taxon>Neoptera</taxon>
        <taxon>Polyneoptera</taxon>
        <taxon>Dictyoptera</taxon>
        <taxon>Blattodea</taxon>
        <taxon>Blattoidea</taxon>
        <taxon>Blattidae</taxon>
        <taxon>Blattinae</taxon>
        <taxon>Periplaneta</taxon>
    </lineage>
</organism>
<proteinExistence type="predicted"/>
<evidence type="ECO:0000313" key="2">
    <source>
        <dbReference type="Proteomes" id="UP001148838"/>
    </source>
</evidence>
<gene>
    <name evidence="1" type="ORF">ANN_12017</name>
</gene>
<sequence length="72" mass="8082">MAGLCEGGNEPPGSLKANKVYAIPVRDLRDLREHIIEAIESIPEDMLLHTWQEIVHRLDIITVTAGAHVEIW</sequence>
<evidence type="ECO:0000313" key="1">
    <source>
        <dbReference type="EMBL" id="KAJ4442151.1"/>
    </source>
</evidence>
<keyword evidence="2" id="KW-1185">Reference proteome</keyword>
<evidence type="ECO:0008006" key="3">
    <source>
        <dbReference type="Google" id="ProtNLM"/>
    </source>
</evidence>
<dbReference type="Proteomes" id="UP001148838">
    <property type="component" value="Unassembled WGS sequence"/>
</dbReference>
<comment type="caution">
    <text evidence="1">The sequence shown here is derived from an EMBL/GenBank/DDBJ whole genome shotgun (WGS) entry which is preliminary data.</text>
</comment>
<reference evidence="1 2" key="1">
    <citation type="journal article" date="2022" name="Allergy">
        <title>Genome assembly and annotation of Periplaneta americana reveal a comprehensive cockroach allergen profile.</title>
        <authorList>
            <person name="Wang L."/>
            <person name="Xiong Q."/>
            <person name="Saelim N."/>
            <person name="Wang L."/>
            <person name="Nong W."/>
            <person name="Wan A.T."/>
            <person name="Shi M."/>
            <person name="Liu X."/>
            <person name="Cao Q."/>
            <person name="Hui J.H.L."/>
            <person name="Sookrung N."/>
            <person name="Leung T.F."/>
            <person name="Tungtrongchitr A."/>
            <person name="Tsui S.K.W."/>
        </authorList>
    </citation>
    <scope>NUCLEOTIDE SEQUENCE [LARGE SCALE GENOMIC DNA]</scope>
    <source>
        <strain evidence="1">PWHHKU_190912</strain>
    </source>
</reference>
<dbReference type="EMBL" id="JAJSOF020000015">
    <property type="protein sequence ID" value="KAJ4442151.1"/>
    <property type="molecule type" value="Genomic_DNA"/>
</dbReference>
<accession>A0ABQ8T6P8</accession>